<dbReference type="Proteomes" id="UP000029989">
    <property type="component" value="Unassembled WGS sequence"/>
</dbReference>
<sequence>MSACATLRPAETPDFAGSMAAAHVYLAAGQDSAAAAAFEQAAALDPASKEPWLEIARIRQAQGRHVDALAAAEQVLRRDPTDADAHALTVTSGLEVARRTMLRLMAADVPPDEQQQAVGKSIAMLMAEVYGPEFLLSDELRTKIAREAIARYRAKRVERLPEARQDEPKGDPLDLLGGD</sequence>
<keyword evidence="3" id="KW-1185">Reference proteome</keyword>
<gene>
    <name evidence="2" type="ORF">N799_00945</name>
</gene>
<dbReference type="SUPFAM" id="SSF48452">
    <property type="entry name" value="TPR-like"/>
    <property type="match status" value="1"/>
</dbReference>
<dbReference type="Pfam" id="PF14559">
    <property type="entry name" value="TPR_19"/>
    <property type="match status" value="1"/>
</dbReference>
<organism evidence="2 3">
    <name type="scientific">Lysobacter arseniciresistens ZS79</name>
    <dbReference type="NCBI Taxonomy" id="913325"/>
    <lineage>
        <taxon>Bacteria</taxon>
        <taxon>Pseudomonadati</taxon>
        <taxon>Pseudomonadota</taxon>
        <taxon>Gammaproteobacteria</taxon>
        <taxon>Lysobacterales</taxon>
        <taxon>Lysobacteraceae</taxon>
        <taxon>Novilysobacter</taxon>
    </lineage>
</organism>
<accession>A0A0A0F5X7</accession>
<reference evidence="2 3" key="1">
    <citation type="journal article" date="2015" name="Stand. Genomic Sci.">
        <title>Genomic information of the arsenic-resistant bacterium Lysobacter arseniciresistens type strain ZS79(T) and comparison of Lysobacter draft genomes.</title>
        <authorList>
            <person name="Liu L."/>
            <person name="Zhang S."/>
            <person name="Luo M."/>
            <person name="Wang G."/>
        </authorList>
    </citation>
    <scope>NUCLEOTIDE SEQUENCE [LARGE SCALE GENOMIC DNA]</scope>
    <source>
        <strain evidence="2 3">ZS79</strain>
    </source>
</reference>
<dbReference type="Gene3D" id="1.25.40.10">
    <property type="entry name" value="Tetratricopeptide repeat domain"/>
    <property type="match status" value="1"/>
</dbReference>
<dbReference type="AlphaFoldDB" id="A0A0A0F5X7"/>
<dbReference type="eggNOG" id="COG0457">
    <property type="taxonomic scope" value="Bacteria"/>
</dbReference>
<dbReference type="STRING" id="913325.N799_00945"/>
<dbReference type="InterPro" id="IPR011990">
    <property type="entry name" value="TPR-like_helical_dom_sf"/>
</dbReference>
<dbReference type="EMBL" id="AVPT01000001">
    <property type="protein sequence ID" value="KGM57768.1"/>
    <property type="molecule type" value="Genomic_DNA"/>
</dbReference>
<evidence type="ECO:0000313" key="2">
    <source>
        <dbReference type="EMBL" id="KGM57768.1"/>
    </source>
</evidence>
<comment type="caution">
    <text evidence="2">The sequence shown here is derived from an EMBL/GenBank/DDBJ whole genome shotgun (WGS) entry which is preliminary data.</text>
</comment>
<protein>
    <submittedName>
        <fullName evidence="2">Uncharacterized protein</fullName>
    </submittedName>
</protein>
<evidence type="ECO:0000313" key="3">
    <source>
        <dbReference type="Proteomes" id="UP000029989"/>
    </source>
</evidence>
<feature type="region of interest" description="Disordered" evidence="1">
    <location>
        <begin position="157"/>
        <end position="179"/>
    </location>
</feature>
<feature type="compositionally biased region" description="Basic and acidic residues" evidence="1">
    <location>
        <begin position="157"/>
        <end position="172"/>
    </location>
</feature>
<proteinExistence type="predicted"/>
<name>A0A0A0F5X7_9GAMM</name>
<evidence type="ECO:0000256" key="1">
    <source>
        <dbReference type="SAM" id="MobiDB-lite"/>
    </source>
</evidence>